<dbReference type="Pfam" id="PF23771">
    <property type="entry name" value="DUF7168"/>
    <property type="match status" value="1"/>
</dbReference>
<protein>
    <submittedName>
        <fullName evidence="3">DUF2786 domain-containing protein</fullName>
    </submittedName>
</protein>
<accession>A0A3M0GGD9</accession>
<name>A0A3M0GGD9_9CORY</name>
<dbReference type="Proteomes" id="UP000270649">
    <property type="component" value="Unassembled WGS sequence"/>
</dbReference>
<evidence type="ECO:0000259" key="1">
    <source>
        <dbReference type="Pfam" id="PF10979"/>
    </source>
</evidence>
<gene>
    <name evidence="3" type="ORF">D9543_06185</name>
</gene>
<dbReference type="Pfam" id="PF10979">
    <property type="entry name" value="DUF2786"/>
    <property type="match status" value="1"/>
</dbReference>
<organism evidence="3 4">
    <name type="scientific">Corynebacterium macginleyi</name>
    <dbReference type="NCBI Taxonomy" id="38290"/>
    <lineage>
        <taxon>Bacteria</taxon>
        <taxon>Bacillati</taxon>
        <taxon>Actinomycetota</taxon>
        <taxon>Actinomycetes</taxon>
        <taxon>Mycobacteriales</taxon>
        <taxon>Corynebacteriaceae</taxon>
        <taxon>Corynebacterium</taxon>
    </lineage>
</organism>
<proteinExistence type="predicted"/>
<evidence type="ECO:0000313" key="3">
    <source>
        <dbReference type="EMBL" id="RMB60673.1"/>
    </source>
</evidence>
<feature type="domain" description="DUF2786" evidence="1">
    <location>
        <begin position="113"/>
        <end position="151"/>
    </location>
</feature>
<dbReference type="InterPro" id="IPR055592">
    <property type="entry name" value="DUF7168"/>
</dbReference>
<evidence type="ECO:0000259" key="2">
    <source>
        <dbReference type="Pfam" id="PF23771"/>
    </source>
</evidence>
<dbReference type="RefSeq" id="WP_121927809.1">
    <property type="nucleotide sequence ID" value="NZ_REGC01000006.1"/>
</dbReference>
<dbReference type="AlphaFoldDB" id="A0A3M0GGD9"/>
<dbReference type="InterPro" id="IPR024498">
    <property type="entry name" value="DUF2786"/>
</dbReference>
<comment type="caution">
    <text evidence="3">The sequence shown here is derived from an EMBL/GenBank/DDBJ whole genome shotgun (WGS) entry which is preliminary data.</text>
</comment>
<feature type="domain" description="DUF7168" evidence="2">
    <location>
        <begin position="174"/>
        <end position="266"/>
    </location>
</feature>
<sequence>MTSHVDEFSASAIDAIVTAAQYGWSPDDLRHILGSYSYPLIYRASPHVPARITSPALRRAWLQLEAPQENFVPRDKMRAIIKELVHLPRLRDTELLAGGELSQAENSSDQQDKLRRKVLGLLRKAESTSFVEEAEVLISKAQSLQQKYRIEDLLTVDQPRLISHRVHVHPPYIKHQVTLLGTIANANGCTSLLIHEKGLACIIGAPEDAAHCADLFSSLNRQCDWYMRNSEGAEFARVTQTTAAYRRSFRLSYAARIGELLQLANEDGIEEKLDESPYCSHHAELIATQTLPALQARTDHAEETRNRLFPNLSASTLSMNSLHGITDGIMAADKSHLGGSAMGIDS</sequence>
<reference evidence="3 4" key="1">
    <citation type="submission" date="2018-10" db="EMBL/GenBank/DDBJ databases">
        <title>Corynebacterium macginleyi genome sequencing and assembly of the type strain and two clinical samples.</title>
        <authorList>
            <person name="Bernier A.-M."/>
            <person name="Bernard K."/>
        </authorList>
    </citation>
    <scope>NUCLEOTIDE SEQUENCE [LARGE SCALE GENOMIC DNA]</scope>
    <source>
        <strain evidence="3 4">NML 120205</strain>
    </source>
</reference>
<dbReference type="EMBL" id="REGC01000006">
    <property type="protein sequence ID" value="RMB60673.1"/>
    <property type="molecule type" value="Genomic_DNA"/>
</dbReference>
<evidence type="ECO:0000313" key="4">
    <source>
        <dbReference type="Proteomes" id="UP000270649"/>
    </source>
</evidence>